<evidence type="ECO:0000256" key="1">
    <source>
        <dbReference type="ARBA" id="ARBA00004651"/>
    </source>
</evidence>
<dbReference type="InterPro" id="IPR017039">
    <property type="entry name" value="Virul_fac_BrkB"/>
</dbReference>
<evidence type="ECO:0000256" key="3">
    <source>
        <dbReference type="ARBA" id="ARBA00022692"/>
    </source>
</evidence>
<accession>A0A7W2HI45</accession>
<name>A0A7W2HI45_9ACTN</name>
<evidence type="ECO:0000313" key="9">
    <source>
        <dbReference type="Proteomes" id="UP000586976"/>
    </source>
</evidence>
<evidence type="ECO:0000256" key="4">
    <source>
        <dbReference type="ARBA" id="ARBA00022989"/>
    </source>
</evidence>
<dbReference type="RefSeq" id="WP_181866235.1">
    <property type="nucleotide sequence ID" value="NZ_JACEQY010000031.1"/>
</dbReference>
<sequence length="310" mass="33374">MTGRGTPPGPRGRRGRRLVERMDPDRRYRARAQRLGAGTAGRLWSRLAALDFLGNSFQLAALALMCFFPALIVVTAAAGRDAAAVVAKWLGLDHEAAQAVASLFAPGENEGTLTLASALLLFLGAMAVVNVLESWYQKVFDVPARTWRDRLAQLRWLASLAAYAVVQALIGRALGGAIGGPVLQGLWGFVMATLFWWWSMHMLLAGAVGWRTLFPAALATGVCWVGLGVFSAHYFSSAIVVNEQKYGPIGVVMIILSWLVAVGVVIHLGAVVGRLYVDRRSPRRRRRPPPDGGRAPTNGLPGRSPSEPDG</sequence>
<evidence type="ECO:0000256" key="2">
    <source>
        <dbReference type="ARBA" id="ARBA00022475"/>
    </source>
</evidence>
<comment type="subcellular location">
    <subcellularLocation>
        <location evidence="1">Cell membrane</location>
        <topology evidence="1">Multi-pass membrane protein</topology>
    </subcellularLocation>
</comment>
<keyword evidence="5 7" id="KW-0472">Membrane</keyword>
<organism evidence="8 9">
    <name type="scientific">Streptomyces himalayensis subsp. aureolus</name>
    <dbReference type="NCBI Taxonomy" id="2758039"/>
    <lineage>
        <taxon>Bacteria</taxon>
        <taxon>Bacillati</taxon>
        <taxon>Actinomycetota</taxon>
        <taxon>Actinomycetes</taxon>
        <taxon>Kitasatosporales</taxon>
        <taxon>Streptomycetaceae</taxon>
        <taxon>Streptomyces</taxon>
        <taxon>Streptomyces himalayensis</taxon>
    </lineage>
</organism>
<evidence type="ECO:0000256" key="7">
    <source>
        <dbReference type="SAM" id="Phobius"/>
    </source>
</evidence>
<dbReference type="Pfam" id="PF03631">
    <property type="entry name" value="Virul_fac_BrkB"/>
    <property type="match status" value="1"/>
</dbReference>
<evidence type="ECO:0000256" key="5">
    <source>
        <dbReference type="ARBA" id="ARBA00023136"/>
    </source>
</evidence>
<proteinExistence type="predicted"/>
<protein>
    <submittedName>
        <fullName evidence="8">YihY/virulence factor BrkB family protein</fullName>
    </submittedName>
</protein>
<keyword evidence="9" id="KW-1185">Reference proteome</keyword>
<keyword evidence="4 7" id="KW-1133">Transmembrane helix</keyword>
<evidence type="ECO:0000313" key="8">
    <source>
        <dbReference type="EMBL" id="MBA4864631.1"/>
    </source>
</evidence>
<keyword evidence="3 7" id="KW-0812">Transmembrane</keyword>
<feature type="transmembrane region" description="Helical" evidence="7">
    <location>
        <begin position="213"/>
        <end position="235"/>
    </location>
</feature>
<gene>
    <name evidence="8" type="ORF">H1V43_25395</name>
</gene>
<feature type="transmembrane region" description="Helical" evidence="7">
    <location>
        <begin position="154"/>
        <end position="174"/>
    </location>
</feature>
<feature type="transmembrane region" description="Helical" evidence="7">
    <location>
        <begin position="186"/>
        <end position="206"/>
    </location>
</feature>
<feature type="transmembrane region" description="Helical" evidence="7">
    <location>
        <begin position="255"/>
        <end position="277"/>
    </location>
</feature>
<dbReference type="EMBL" id="JACEQY010000031">
    <property type="protein sequence ID" value="MBA4864631.1"/>
    <property type="molecule type" value="Genomic_DNA"/>
</dbReference>
<feature type="transmembrane region" description="Helical" evidence="7">
    <location>
        <begin position="59"/>
        <end position="79"/>
    </location>
</feature>
<evidence type="ECO:0000256" key="6">
    <source>
        <dbReference type="SAM" id="MobiDB-lite"/>
    </source>
</evidence>
<reference evidence="8 9" key="1">
    <citation type="submission" date="2020-07" db="EMBL/GenBank/DDBJ databases">
        <title>Streptomyces isolated from Indian soil.</title>
        <authorList>
            <person name="Mandal S."/>
            <person name="Maiti P.K."/>
        </authorList>
    </citation>
    <scope>NUCLEOTIDE SEQUENCE [LARGE SCALE GENOMIC DNA]</scope>
    <source>
        <strain evidence="8 9">PSKA54</strain>
    </source>
</reference>
<comment type="caution">
    <text evidence="8">The sequence shown here is derived from an EMBL/GenBank/DDBJ whole genome shotgun (WGS) entry which is preliminary data.</text>
</comment>
<dbReference type="GO" id="GO:0005886">
    <property type="term" value="C:plasma membrane"/>
    <property type="evidence" value="ECO:0007669"/>
    <property type="project" value="UniProtKB-SubCell"/>
</dbReference>
<keyword evidence="2" id="KW-1003">Cell membrane</keyword>
<dbReference type="AlphaFoldDB" id="A0A7W2HI45"/>
<feature type="transmembrane region" description="Helical" evidence="7">
    <location>
        <begin position="113"/>
        <end position="133"/>
    </location>
</feature>
<dbReference type="Proteomes" id="UP000586976">
    <property type="component" value="Unassembled WGS sequence"/>
</dbReference>
<feature type="region of interest" description="Disordered" evidence="6">
    <location>
        <begin position="282"/>
        <end position="310"/>
    </location>
</feature>